<accession>A0A927G8J1</accession>
<feature type="transmembrane region" description="Helical" evidence="1">
    <location>
        <begin position="180"/>
        <end position="198"/>
    </location>
</feature>
<keyword evidence="1" id="KW-0472">Membrane</keyword>
<dbReference type="SUPFAM" id="SSF48317">
    <property type="entry name" value="Acid phosphatase/Vanadium-dependent haloperoxidase"/>
    <property type="match status" value="1"/>
</dbReference>
<keyword evidence="4" id="KW-1185">Reference proteome</keyword>
<dbReference type="Proteomes" id="UP000610846">
    <property type="component" value="Unassembled WGS sequence"/>
</dbReference>
<feature type="transmembrane region" description="Helical" evidence="1">
    <location>
        <begin position="128"/>
        <end position="147"/>
    </location>
</feature>
<feature type="domain" description="Phosphatidic acid phosphatase type 2/haloperoxidase" evidence="2">
    <location>
        <begin position="125"/>
        <end position="196"/>
    </location>
</feature>
<dbReference type="Gene3D" id="1.20.144.10">
    <property type="entry name" value="Phosphatidic acid phosphatase type 2/haloperoxidase"/>
    <property type="match status" value="1"/>
</dbReference>
<feature type="transmembrane region" description="Helical" evidence="1">
    <location>
        <begin position="88"/>
        <end position="108"/>
    </location>
</feature>
<evidence type="ECO:0000313" key="3">
    <source>
        <dbReference type="EMBL" id="MBD8078928.1"/>
    </source>
</evidence>
<dbReference type="Pfam" id="PF01569">
    <property type="entry name" value="PAP2"/>
    <property type="match status" value="1"/>
</dbReference>
<feature type="transmembrane region" description="Helical" evidence="1">
    <location>
        <begin position="154"/>
        <end position="174"/>
    </location>
</feature>
<dbReference type="AlphaFoldDB" id="A0A927G8J1"/>
<name>A0A927G8J1_9MICO</name>
<evidence type="ECO:0000256" key="1">
    <source>
        <dbReference type="SAM" id="Phobius"/>
    </source>
</evidence>
<gene>
    <name evidence="3" type="ORF">IF651_07645</name>
</gene>
<dbReference type="InterPro" id="IPR000326">
    <property type="entry name" value="PAP2/HPO"/>
</dbReference>
<organism evidence="3 4">
    <name type="scientific">Cellulosimicrobium arenosum</name>
    <dbReference type="NCBI Taxonomy" id="2708133"/>
    <lineage>
        <taxon>Bacteria</taxon>
        <taxon>Bacillati</taxon>
        <taxon>Actinomycetota</taxon>
        <taxon>Actinomycetes</taxon>
        <taxon>Micrococcales</taxon>
        <taxon>Promicromonosporaceae</taxon>
        <taxon>Cellulosimicrobium</taxon>
    </lineage>
</organism>
<sequence length="216" mass="22665">MRTATARRTRVPWDLVGVGVFALGFVVLYLVAVRTYVGQEVDVAGFASFQGFPYGVQLVAALVRAVLPAVLVLLCVVLGVVALVRRRWLAVTLATGLVLVAVPLSGWLRDVALTRPFLGDLGYTHNTLPSGHVTAAAALSVAAVLLWPWATRPAALTAGALITMACVASVIGHAHRPSDVVASVLLVGALGGTAAAVLRRREDRFHPRPARDAPVA</sequence>
<feature type="transmembrane region" description="Helical" evidence="1">
    <location>
        <begin position="12"/>
        <end position="32"/>
    </location>
</feature>
<feature type="transmembrane region" description="Helical" evidence="1">
    <location>
        <begin position="52"/>
        <end position="81"/>
    </location>
</feature>
<dbReference type="InterPro" id="IPR036938">
    <property type="entry name" value="PAP2/HPO_sf"/>
</dbReference>
<evidence type="ECO:0000313" key="4">
    <source>
        <dbReference type="Proteomes" id="UP000610846"/>
    </source>
</evidence>
<comment type="caution">
    <text evidence="3">The sequence shown here is derived from an EMBL/GenBank/DDBJ whole genome shotgun (WGS) entry which is preliminary data.</text>
</comment>
<dbReference type="EMBL" id="JACYHB010000005">
    <property type="protein sequence ID" value="MBD8078928.1"/>
    <property type="molecule type" value="Genomic_DNA"/>
</dbReference>
<reference evidence="3" key="2">
    <citation type="submission" date="2020-09" db="EMBL/GenBank/DDBJ databases">
        <authorList>
            <person name="Yu Y."/>
        </authorList>
    </citation>
    <scope>NUCLEOTIDE SEQUENCE</scope>
    <source>
        <strain evidence="3">KCTC 49039</strain>
    </source>
</reference>
<keyword evidence="1" id="KW-1133">Transmembrane helix</keyword>
<proteinExistence type="predicted"/>
<dbReference type="RefSeq" id="WP_191828524.1">
    <property type="nucleotide sequence ID" value="NZ_JACYHB010000005.1"/>
</dbReference>
<reference evidence="3" key="1">
    <citation type="journal article" date="2018" name="Curr. Microbiol.">
        <title>Cellulosimicrobium arenosum sp. nov., Isolated from Marine Sediment Sand.</title>
        <authorList>
            <person name="Oh M."/>
            <person name="Kim J.H."/>
            <person name="Yoon J.H."/>
            <person name="Schumann P."/>
            <person name="Kim W."/>
        </authorList>
    </citation>
    <scope>NUCLEOTIDE SEQUENCE</scope>
    <source>
        <strain evidence="3">KCTC 49039</strain>
    </source>
</reference>
<keyword evidence="1" id="KW-0812">Transmembrane</keyword>
<protein>
    <submittedName>
        <fullName evidence="3">Phosphatase PAP2 family protein</fullName>
    </submittedName>
</protein>
<evidence type="ECO:0000259" key="2">
    <source>
        <dbReference type="Pfam" id="PF01569"/>
    </source>
</evidence>